<keyword evidence="1" id="KW-0472">Membrane</keyword>
<protein>
    <submittedName>
        <fullName evidence="2">Flp family type IVb pilin</fullName>
    </submittedName>
</protein>
<sequence>MRKTDERGATAIEYALIAALIAVAAIVAMGFVGNGISDVFTNVSDTLNNAT</sequence>
<dbReference type="Pfam" id="PF04964">
    <property type="entry name" value="Flp_Fap"/>
    <property type="match status" value="1"/>
</dbReference>
<keyword evidence="1" id="KW-1133">Transmembrane helix</keyword>
<evidence type="ECO:0000313" key="2">
    <source>
        <dbReference type="EMBL" id="PWR18654.1"/>
    </source>
</evidence>
<dbReference type="EMBL" id="QGLE01000013">
    <property type="protein sequence ID" value="PWR18654.1"/>
    <property type="molecule type" value="Genomic_DNA"/>
</dbReference>
<feature type="transmembrane region" description="Helical" evidence="1">
    <location>
        <begin position="12"/>
        <end position="32"/>
    </location>
</feature>
<dbReference type="InterPro" id="IPR007047">
    <property type="entry name" value="Flp_Fap"/>
</dbReference>
<dbReference type="Proteomes" id="UP000245461">
    <property type="component" value="Unassembled WGS sequence"/>
</dbReference>
<evidence type="ECO:0000313" key="3">
    <source>
        <dbReference type="Proteomes" id="UP000245461"/>
    </source>
</evidence>
<keyword evidence="1" id="KW-0812">Transmembrane</keyword>
<reference evidence="2 3" key="1">
    <citation type="submission" date="2018-05" db="EMBL/GenBank/DDBJ databases">
        <title>Zavarzinia sp. HR-AS.</title>
        <authorList>
            <person name="Lee Y."/>
            <person name="Jeon C.O."/>
        </authorList>
    </citation>
    <scope>NUCLEOTIDE SEQUENCE [LARGE SCALE GENOMIC DNA]</scope>
    <source>
        <strain evidence="2 3">HR-AS</strain>
    </source>
</reference>
<dbReference type="AlphaFoldDB" id="A0A317DWD9"/>
<keyword evidence="3" id="KW-1185">Reference proteome</keyword>
<comment type="caution">
    <text evidence="2">The sequence shown here is derived from an EMBL/GenBank/DDBJ whole genome shotgun (WGS) entry which is preliminary data.</text>
</comment>
<evidence type="ECO:0000256" key="1">
    <source>
        <dbReference type="SAM" id="Phobius"/>
    </source>
</evidence>
<organism evidence="2 3">
    <name type="scientific">Zavarzinia aquatilis</name>
    <dbReference type="NCBI Taxonomy" id="2211142"/>
    <lineage>
        <taxon>Bacteria</taxon>
        <taxon>Pseudomonadati</taxon>
        <taxon>Pseudomonadota</taxon>
        <taxon>Alphaproteobacteria</taxon>
        <taxon>Rhodospirillales</taxon>
        <taxon>Zavarziniaceae</taxon>
        <taxon>Zavarzinia</taxon>
    </lineage>
</organism>
<gene>
    <name evidence="2" type="ORF">DKG74_18620</name>
</gene>
<proteinExistence type="predicted"/>
<accession>A0A317DWD9</accession>
<name>A0A317DWD9_9PROT</name>